<sequence>MRPLTILALLALAVLCLCPAGPADAKPSRAESGRGAAFVSKQEGSEVVRRLRRYLAPGLGAPAPYPDPLEPKREICELNPDCDELADHIGFQDAYRRFYGTV</sequence>
<feature type="binding site" evidence="11">
    <location>
        <position position="70"/>
    </location>
    <ligand>
        <name>Ca(2+)</name>
        <dbReference type="ChEBI" id="CHEBI:29108"/>
        <label>1</label>
    </ligand>
</feature>
<comment type="subcellular location">
    <subcellularLocation>
        <location evidence="1 14">Secreted</location>
    </subcellularLocation>
</comment>
<feature type="signal peptide" evidence="14">
    <location>
        <begin position="1"/>
        <end position="25"/>
    </location>
</feature>
<accession>A0A485NTJ3</accession>
<dbReference type="InterPro" id="IPR002384">
    <property type="entry name" value="Osteocalcin/MGP"/>
</dbReference>
<keyword evidence="5 14" id="KW-0964">Secreted</keyword>
<evidence type="ECO:0000256" key="1">
    <source>
        <dbReference type="ARBA" id="ARBA00004613"/>
    </source>
</evidence>
<evidence type="ECO:0000313" key="16">
    <source>
        <dbReference type="EMBL" id="VFV35444.1"/>
    </source>
</evidence>
<dbReference type="GO" id="GO:0001649">
    <property type="term" value="P:osteoblast differentiation"/>
    <property type="evidence" value="ECO:0007669"/>
    <property type="project" value="TreeGrafter"/>
</dbReference>
<dbReference type="InterPro" id="IPR035972">
    <property type="entry name" value="GLA-like_dom_SF"/>
</dbReference>
<dbReference type="InterPro" id="IPR000294">
    <property type="entry name" value="GLA_domain"/>
</dbReference>
<evidence type="ECO:0000256" key="12">
    <source>
        <dbReference type="PIRSR" id="PIRSR602384-2"/>
    </source>
</evidence>
<keyword evidence="10 12" id="KW-1015">Disulfide bond</keyword>
<evidence type="ECO:0000256" key="4">
    <source>
        <dbReference type="ARBA" id="ARBA00022479"/>
    </source>
</evidence>
<organism evidence="16 17">
    <name type="scientific">Lynx pardinus</name>
    <name type="common">Iberian lynx</name>
    <name type="synonym">Felis pardina</name>
    <dbReference type="NCBI Taxonomy" id="191816"/>
    <lineage>
        <taxon>Eukaryota</taxon>
        <taxon>Metazoa</taxon>
        <taxon>Chordata</taxon>
        <taxon>Craniata</taxon>
        <taxon>Vertebrata</taxon>
        <taxon>Euteleostomi</taxon>
        <taxon>Mammalia</taxon>
        <taxon>Eutheria</taxon>
        <taxon>Laurasiatheria</taxon>
        <taxon>Carnivora</taxon>
        <taxon>Feliformia</taxon>
        <taxon>Felidae</taxon>
        <taxon>Felinae</taxon>
        <taxon>Lynx</taxon>
    </lineage>
</organism>
<evidence type="ECO:0000256" key="7">
    <source>
        <dbReference type="ARBA" id="ARBA00022702"/>
    </source>
</evidence>
<feature type="modified residue" description="4-carboxyglutamate" evidence="13">
    <location>
        <position position="70"/>
    </location>
</feature>
<dbReference type="GO" id="GO:0032571">
    <property type="term" value="P:response to vitamin K"/>
    <property type="evidence" value="ECO:0007669"/>
    <property type="project" value="InterPro"/>
</dbReference>
<feature type="disulfide bond" evidence="12">
    <location>
        <begin position="76"/>
        <end position="82"/>
    </location>
</feature>
<feature type="binding site" evidence="11">
    <location>
        <position position="74"/>
    </location>
    <ligand>
        <name>Ca(2+)</name>
        <dbReference type="ChEBI" id="CHEBI:29108"/>
        <label>1</label>
    </ligand>
</feature>
<evidence type="ECO:0000256" key="9">
    <source>
        <dbReference type="ARBA" id="ARBA00022837"/>
    </source>
</evidence>
<comment type="function">
    <text evidence="14">Binds strongly to apatite and calcium.</text>
</comment>
<dbReference type="GO" id="GO:0005179">
    <property type="term" value="F:hormone activity"/>
    <property type="evidence" value="ECO:0007669"/>
    <property type="project" value="UniProtKB-KW"/>
</dbReference>
<dbReference type="Pfam" id="PF25890">
    <property type="entry name" value="BGLAP_C"/>
    <property type="match status" value="1"/>
</dbReference>
<dbReference type="GO" id="GO:1900076">
    <property type="term" value="P:regulation of cellular response to insulin stimulus"/>
    <property type="evidence" value="ECO:0007669"/>
    <property type="project" value="InterPro"/>
</dbReference>
<feature type="modified residue" description="4-carboxyglutamate" evidence="13">
    <location>
        <position position="77"/>
    </location>
</feature>
<dbReference type="PANTHER" id="PTHR14235:SF0">
    <property type="entry name" value="OSTEOCALCIN"/>
    <property type="match status" value="1"/>
</dbReference>
<evidence type="ECO:0000256" key="3">
    <source>
        <dbReference type="ARBA" id="ARBA00015115"/>
    </source>
</evidence>
<reference evidence="16 17" key="1">
    <citation type="submission" date="2019-01" db="EMBL/GenBank/DDBJ databases">
        <authorList>
            <person name="Alioto T."/>
            <person name="Alioto T."/>
        </authorList>
    </citation>
    <scope>NUCLEOTIDE SEQUENCE [LARGE SCALE GENOMIC DNA]</scope>
</reference>
<dbReference type="SMART" id="SM00069">
    <property type="entry name" value="GLA"/>
    <property type="match status" value="1"/>
</dbReference>
<keyword evidence="4 13" id="KW-0301">Gamma-carboxyglutamic acid</keyword>
<name>A0A485NTJ3_LYNPA</name>
<evidence type="ECO:0000256" key="10">
    <source>
        <dbReference type="ARBA" id="ARBA00023157"/>
    </source>
</evidence>
<dbReference type="PRINTS" id="PR00002">
    <property type="entry name" value="GLABONE"/>
</dbReference>
<keyword evidence="6" id="KW-0091">Biomineralization</keyword>
<dbReference type="GO" id="GO:0031214">
    <property type="term" value="P:biomineral tissue development"/>
    <property type="evidence" value="ECO:0007669"/>
    <property type="project" value="UniProtKB-KW"/>
</dbReference>
<comment type="PTM">
    <text evidence="13 14">Gamma-carboxyglutamate residues are formed by vitamin K dependent carboxylation. These residues are essential for the binding of calcium.</text>
</comment>
<dbReference type="GO" id="GO:0008147">
    <property type="term" value="F:structural constituent of bone"/>
    <property type="evidence" value="ECO:0007669"/>
    <property type="project" value="TreeGrafter"/>
</dbReference>
<evidence type="ECO:0000256" key="2">
    <source>
        <dbReference type="ARBA" id="ARBA00008850"/>
    </source>
</evidence>
<dbReference type="GO" id="GO:0005576">
    <property type="term" value="C:extracellular region"/>
    <property type="evidence" value="ECO:0007669"/>
    <property type="project" value="UniProtKB-SubCell"/>
</dbReference>
<feature type="binding site" evidence="11">
    <location>
        <position position="77"/>
    </location>
    <ligand>
        <name>Ca(2+)</name>
        <dbReference type="ChEBI" id="CHEBI:29108"/>
        <label>1</label>
    </ligand>
</feature>
<keyword evidence="8 11" id="KW-0479">Metal-binding</keyword>
<evidence type="ECO:0000313" key="17">
    <source>
        <dbReference type="Proteomes" id="UP000386466"/>
    </source>
</evidence>
<dbReference type="AlphaFoldDB" id="A0A485NTJ3"/>
<dbReference type="GO" id="GO:0046848">
    <property type="term" value="F:hydroxyapatite binding"/>
    <property type="evidence" value="ECO:0007669"/>
    <property type="project" value="TreeGrafter"/>
</dbReference>
<evidence type="ECO:0000259" key="15">
    <source>
        <dbReference type="PROSITE" id="PS50998"/>
    </source>
</evidence>
<keyword evidence="7" id="KW-0372">Hormone</keyword>
<feature type="binding site" evidence="11">
    <location>
        <position position="83"/>
    </location>
    <ligand>
        <name>Ca(2+)</name>
        <dbReference type="ChEBI" id="CHEBI:29108"/>
        <label>1</label>
    </ligand>
</feature>
<evidence type="ECO:0000256" key="8">
    <source>
        <dbReference type="ARBA" id="ARBA00022723"/>
    </source>
</evidence>
<gene>
    <name evidence="16" type="ORF">LYPA_23C022686</name>
</gene>
<dbReference type="SUPFAM" id="SSF57630">
    <property type="entry name" value="GLA-domain"/>
    <property type="match status" value="1"/>
</dbReference>
<evidence type="ECO:0000256" key="6">
    <source>
        <dbReference type="ARBA" id="ARBA00022591"/>
    </source>
</evidence>
<dbReference type="EMBL" id="CAAGRJ010021213">
    <property type="protein sequence ID" value="VFV35444.1"/>
    <property type="molecule type" value="Genomic_DNA"/>
</dbReference>
<dbReference type="GO" id="GO:0060348">
    <property type="term" value="P:bone development"/>
    <property type="evidence" value="ECO:0007669"/>
    <property type="project" value="InterPro"/>
</dbReference>
<dbReference type="GO" id="GO:0030500">
    <property type="term" value="P:regulation of bone mineralization"/>
    <property type="evidence" value="ECO:0007669"/>
    <property type="project" value="InterPro"/>
</dbReference>
<comment type="similarity">
    <text evidence="2 14">Belongs to the osteocalcin/matrix Gla protein family.</text>
</comment>
<proteinExistence type="inferred from homology"/>
<keyword evidence="17" id="KW-1185">Reference proteome</keyword>
<feature type="modified residue" description="4-carboxyglutamate" evidence="13">
    <location>
        <position position="74"/>
    </location>
</feature>
<feature type="domain" description="Gla" evidence="15">
    <location>
        <begin position="68"/>
        <end position="100"/>
    </location>
</feature>
<dbReference type="InterPro" id="IPR039176">
    <property type="entry name" value="Osteocalcin"/>
</dbReference>
<keyword evidence="14" id="KW-0732">Signal</keyword>
<dbReference type="Proteomes" id="UP000386466">
    <property type="component" value="Unassembled WGS sequence"/>
</dbReference>
<evidence type="ECO:0000256" key="14">
    <source>
        <dbReference type="RuleBase" id="RU361261"/>
    </source>
</evidence>
<keyword evidence="9 11" id="KW-0106">Calcium</keyword>
<feature type="chain" id="PRO_5019617756" description="Osteocalcin" evidence="14">
    <location>
        <begin position="26"/>
        <end position="102"/>
    </location>
</feature>
<protein>
    <recommendedName>
        <fullName evidence="3 14">Osteocalcin</fullName>
    </recommendedName>
</protein>
<dbReference type="PROSITE" id="PS00011">
    <property type="entry name" value="GLA_1"/>
    <property type="match status" value="1"/>
</dbReference>
<dbReference type="PANTHER" id="PTHR14235">
    <property type="entry name" value="OSTEOCALCIN"/>
    <property type="match status" value="1"/>
</dbReference>
<evidence type="ECO:0000256" key="5">
    <source>
        <dbReference type="ARBA" id="ARBA00022525"/>
    </source>
</evidence>
<dbReference type="GO" id="GO:0005509">
    <property type="term" value="F:calcium ion binding"/>
    <property type="evidence" value="ECO:0007669"/>
    <property type="project" value="UniProtKB-UniRule"/>
</dbReference>
<evidence type="ECO:0000256" key="11">
    <source>
        <dbReference type="PIRSR" id="PIRSR602384-1"/>
    </source>
</evidence>
<dbReference type="InterPro" id="IPR058704">
    <property type="entry name" value="BGLAP-like_C"/>
</dbReference>
<dbReference type="PROSITE" id="PS50998">
    <property type="entry name" value="GLA_2"/>
    <property type="match status" value="1"/>
</dbReference>
<evidence type="ECO:0000256" key="13">
    <source>
        <dbReference type="PIRSR" id="PIRSR602384-3"/>
    </source>
</evidence>